<evidence type="ECO:0000313" key="2">
    <source>
        <dbReference type="EMBL" id="CDW72168.1"/>
    </source>
</evidence>
<feature type="compositionally biased region" description="Polar residues" evidence="1">
    <location>
        <begin position="51"/>
        <end position="60"/>
    </location>
</feature>
<sequence>MNGKRKGLKDNKPIGVTKSMLAVRQELQNYGVKDKFSNILAKDNRRYGNQREMQQSQANAEQEFEENPEALYPPMQVPNRPRGELPDFNALQRLNYTDPKKKEELLKIVDCERDLIQRMQSSSTFLLFNENKDMTGKDQLRKQLASQYIETLFETQGQLFPPQIVSIKPQNLNRQIHQQSSKQEELKRKQNQLKAKLSLREHQKQILMKRLLQQTKVTLNDDNNKFQIHERGAVDDDENQYMKGEKPIKRLKTESPKKQQNGGNMSASDVEDSKASIKKNELPSEKDEEEEDEDENLLKKKIKNENEEDDDEENNDQPEFEQDEYYGEDLNEYDGGDDDDDAGYGSD</sequence>
<evidence type="ECO:0000313" key="3">
    <source>
        <dbReference type="Proteomes" id="UP000039865"/>
    </source>
</evidence>
<feature type="compositionally biased region" description="Polar residues" evidence="1">
    <location>
        <begin position="258"/>
        <end position="267"/>
    </location>
</feature>
<dbReference type="EMBL" id="CCKQ01001063">
    <property type="protein sequence ID" value="CDW72168.1"/>
    <property type="molecule type" value="Genomic_DNA"/>
</dbReference>
<feature type="compositionally biased region" description="Basic and acidic residues" evidence="1">
    <location>
        <begin position="243"/>
        <end position="257"/>
    </location>
</feature>
<proteinExistence type="predicted"/>
<name>A0A077ZQH9_STYLE</name>
<organism evidence="2 3">
    <name type="scientific">Stylonychia lemnae</name>
    <name type="common">Ciliate</name>
    <dbReference type="NCBI Taxonomy" id="5949"/>
    <lineage>
        <taxon>Eukaryota</taxon>
        <taxon>Sar</taxon>
        <taxon>Alveolata</taxon>
        <taxon>Ciliophora</taxon>
        <taxon>Intramacronucleata</taxon>
        <taxon>Spirotrichea</taxon>
        <taxon>Stichotrichia</taxon>
        <taxon>Sporadotrichida</taxon>
        <taxon>Oxytrichidae</taxon>
        <taxon>Stylonychinae</taxon>
        <taxon>Stylonychia</taxon>
    </lineage>
</organism>
<feature type="region of interest" description="Disordered" evidence="1">
    <location>
        <begin position="228"/>
        <end position="347"/>
    </location>
</feature>
<gene>
    <name evidence="2" type="primary">Contig163.g197</name>
    <name evidence="2" type="ORF">STYLEM_1123</name>
</gene>
<feature type="compositionally biased region" description="Acidic residues" evidence="1">
    <location>
        <begin position="306"/>
        <end position="347"/>
    </location>
</feature>
<feature type="region of interest" description="Disordered" evidence="1">
    <location>
        <begin position="43"/>
        <end position="66"/>
    </location>
</feature>
<feature type="compositionally biased region" description="Acidic residues" evidence="1">
    <location>
        <begin position="286"/>
        <end position="295"/>
    </location>
</feature>
<evidence type="ECO:0000256" key="1">
    <source>
        <dbReference type="SAM" id="MobiDB-lite"/>
    </source>
</evidence>
<dbReference type="AlphaFoldDB" id="A0A077ZQH9"/>
<feature type="compositionally biased region" description="Basic and acidic residues" evidence="1">
    <location>
        <begin position="271"/>
        <end position="285"/>
    </location>
</feature>
<keyword evidence="3" id="KW-1185">Reference proteome</keyword>
<dbReference type="Proteomes" id="UP000039865">
    <property type="component" value="Unassembled WGS sequence"/>
</dbReference>
<reference evidence="2 3" key="1">
    <citation type="submission" date="2014-06" db="EMBL/GenBank/DDBJ databases">
        <authorList>
            <person name="Swart Estienne"/>
        </authorList>
    </citation>
    <scope>NUCLEOTIDE SEQUENCE [LARGE SCALE GENOMIC DNA]</scope>
    <source>
        <strain evidence="2 3">130c</strain>
    </source>
</reference>
<dbReference type="InParanoid" id="A0A077ZQH9"/>
<protein>
    <submittedName>
        <fullName evidence="2">Uncharacterized protein</fullName>
    </submittedName>
</protein>
<accession>A0A077ZQH9</accession>